<dbReference type="AlphaFoldDB" id="A0A423PL62"/>
<dbReference type="Proteomes" id="UP000285310">
    <property type="component" value="Unassembled WGS sequence"/>
</dbReference>
<organism evidence="2 3">
    <name type="scientific">Salinisphaera japonica YTM-1</name>
    <dbReference type="NCBI Taxonomy" id="1209778"/>
    <lineage>
        <taxon>Bacteria</taxon>
        <taxon>Pseudomonadati</taxon>
        <taxon>Pseudomonadota</taxon>
        <taxon>Gammaproteobacteria</taxon>
        <taxon>Salinisphaerales</taxon>
        <taxon>Salinisphaeraceae</taxon>
        <taxon>Salinisphaera</taxon>
    </lineage>
</organism>
<gene>
    <name evidence="2" type="ORF">SAJA_11410</name>
</gene>
<dbReference type="OrthoDB" id="6058856at2"/>
<feature type="domain" description="Polysaccharide pyruvyl transferase" evidence="1">
    <location>
        <begin position="12"/>
        <end position="311"/>
    </location>
</feature>
<evidence type="ECO:0000313" key="3">
    <source>
        <dbReference type="Proteomes" id="UP000285310"/>
    </source>
</evidence>
<dbReference type="Pfam" id="PF04230">
    <property type="entry name" value="PS_pyruv_trans"/>
    <property type="match status" value="1"/>
</dbReference>
<comment type="caution">
    <text evidence="2">The sequence shown here is derived from an EMBL/GenBank/DDBJ whole genome shotgun (WGS) entry which is preliminary data.</text>
</comment>
<dbReference type="InParanoid" id="A0A423PL62"/>
<keyword evidence="3" id="KW-1185">Reference proteome</keyword>
<evidence type="ECO:0000259" key="1">
    <source>
        <dbReference type="Pfam" id="PF04230"/>
    </source>
</evidence>
<proteinExistence type="predicted"/>
<dbReference type="InterPro" id="IPR007345">
    <property type="entry name" value="Polysacch_pyruvyl_Trfase"/>
</dbReference>
<reference evidence="2 3" key="1">
    <citation type="submission" date="2013-10" db="EMBL/GenBank/DDBJ databases">
        <title>Salinisphaera japonica YTM-1 Genome Sequencing.</title>
        <authorList>
            <person name="Lai Q."/>
            <person name="Li C."/>
            <person name="Shao Z."/>
        </authorList>
    </citation>
    <scope>NUCLEOTIDE SEQUENCE [LARGE SCALE GENOMIC DNA]</scope>
    <source>
        <strain evidence="2 3">YTM-1</strain>
    </source>
</reference>
<evidence type="ECO:0000313" key="2">
    <source>
        <dbReference type="EMBL" id="ROO26354.1"/>
    </source>
</evidence>
<dbReference type="PANTHER" id="PTHR36836">
    <property type="entry name" value="COLANIC ACID BIOSYNTHESIS PROTEIN WCAK"/>
    <property type="match status" value="1"/>
</dbReference>
<sequence>MLVEIRGAGFINKGAELMLHAVIDALSRRFEDAEFALRASGRLSLAPYISRANAGLYQKAFLPFRGKDYGEALAFLPKKFRDAYGIKVNSDVDIVIDISGFAYGDQWSTGQANQLHREAMRWRKNGTRIYLLPQALGPFVKARQRDAAIRAFECCDLIYARESVSLAHLEGLGLARPQVAQAPDFTNLLVPAKSLAPRQLRGRFCIIPNAKMIEKTDRSTAGGYMQFLKNLYRVADAGGHSPFLLLHEKNDASLARELAKLLPEIEIHAEDDPLVIKAIIGASHVVFSSRFHGLVSALSQAVPALGTSWSHKYRMLFADYELEEGLINTSAVDRESLEYIVESVAADSGNKEIRKSLKVHSTKMKKAAAQMWDQVTADIQTSIRR</sequence>
<name>A0A423PL62_9GAMM</name>
<dbReference type="EMBL" id="AYKG01000036">
    <property type="protein sequence ID" value="ROO26354.1"/>
    <property type="molecule type" value="Genomic_DNA"/>
</dbReference>
<dbReference type="RefSeq" id="WP_123658768.1">
    <property type="nucleotide sequence ID" value="NZ_AYKG01000036.1"/>
</dbReference>
<accession>A0A423PL62</accession>
<dbReference type="PANTHER" id="PTHR36836:SF1">
    <property type="entry name" value="COLANIC ACID BIOSYNTHESIS PROTEIN WCAK"/>
    <property type="match status" value="1"/>
</dbReference>
<protein>
    <recommendedName>
        <fullName evidence="1">Polysaccharide pyruvyl transferase domain-containing protein</fullName>
    </recommendedName>
</protein>